<feature type="compositionally biased region" description="Low complexity" evidence="1">
    <location>
        <begin position="1"/>
        <end position="30"/>
    </location>
</feature>
<feature type="region of interest" description="Disordered" evidence="1">
    <location>
        <begin position="1"/>
        <end position="199"/>
    </location>
</feature>
<dbReference type="AlphaFoldDB" id="A0A9P5X131"/>
<name>A0A9P5X131_9AGAR</name>
<protein>
    <submittedName>
        <fullName evidence="2">Uncharacterized protein</fullName>
    </submittedName>
</protein>
<keyword evidence="3" id="KW-1185">Reference proteome</keyword>
<accession>A0A9P5X131</accession>
<evidence type="ECO:0000313" key="2">
    <source>
        <dbReference type="EMBL" id="KAF9441659.1"/>
    </source>
</evidence>
<organism evidence="2 3">
    <name type="scientific">Macrolepiota fuliginosa MF-IS2</name>
    <dbReference type="NCBI Taxonomy" id="1400762"/>
    <lineage>
        <taxon>Eukaryota</taxon>
        <taxon>Fungi</taxon>
        <taxon>Dikarya</taxon>
        <taxon>Basidiomycota</taxon>
        <taxon>Agaricomycotina</taxon>
        <taxon>Agaricomycetes</taxon>
        <taxon>Agaricomycetidae</taxon>
        <taxon>Agaricales</taxon>
        <taxon>Agaricineae</taxon>
        <taxon>Agaricaceae</taxon>
        <taxon>Macrolepiota</taxon>
    </lineage>
</organism>
<evidence type="ECO:0000313" key="3">
    <source>
        <dbReference type="Proteomes" id="UP000807342"/>
    </source>
</evidence>
<feature type="compositionally biased region" description="Basic and acidic residues" evidence="1">
    <location>
        <begin position="186"/>
        <end position="199"/>
    </location>
</feature>
<feature type="compositionally biased region" description="Pro residues" evidence="1">
    <location>
        <begin position="96"/>
        <end position="106"/>
    </location>
</feature>
<dbReference type="EMBL" id="MU151825">
    <property type="protein sequence ID" value="KAF9441659.1"/>
    <property type="molecule type" value="Genomic_DNA"/>
</dbReference>
<proteinExistence type="predicted"/>
<comment type="caution">
    <text evidence="2">The sequence shown here is derived from an EMBL/GenBank/DDBJ whole genome shotgun (WGS) entry which is preliminary data.</text>
</comment>
<gene>
    <name evidence="2" type="ORF">P691DRAFT_549242</name>
</gene>
<evidence type="ECO:0000256" key="1">
    <source>
        <dbReference type="SAM" id="MobiDB-lite"/>
    </source>
</evidence>
<reference evidence="2" key="1">
    <citation type="submission" date="2020-11" db="EMBL/GenBank/DDBJ databases">
        <authorList>
            <consortium name="DOE Joint Genome Institute"/>
            <person name="Ahrendt S."/>
            <person name="Riley R."/>
            <person name="Andreopoulos W."/>
            <person name="Labutti K."/>
            <person name="Pangilinan J."/>
            <person name="Ruiz-Duenas F.J."/>
            <person name="Barrasa J.M."/>
            <person name="Sanchez-Garcia M."/>
            <person name="Camarero S."/>
            <person name="Miyauchi S."/>
            <person name="Serrano A."/>
            <person name="Linde D."/>
            <person name="Babiker R."/>
            <person name="Drula E."/>
            <person name="Ayuso-Fernandez I."/>
            <person name="Pacheco R."/>
            <person name="Padilla G."/>
            <person name="Ferreira P."/>
            <person name="Barriuso J."/>
            <person name="Kellner H."/>
            <person name="Castanera R."/>
            <person name="Alfaro M."/>
            <person name="Ramirez L."/>
            <person name="Pisabarro A.G."/>
            <person name="Kuo A."/>
            <person name="Tritt A."/>
            <person name="Lipzen A."/>
            <person name="He G."/>
            <person name="Yan M."/>
            <person name="Ng V."/>
            <person name="Cullen D."/>
            <person name="Martin F."/>
            <person name="Rosso M.-N."/>
            <person name="Henrissat B."/>
            <person name="Hibbett D."/>
            <person name="Martinez A.T."/>
            <person name="Grigoriev I.V."/>
        </authorList>
    </citation>
    <scope>NUCLEOTIDE SEQUENCE</scope>
    <source>
        <strain evidence="2">MF-IS2</strain>
    </source>
</reference>
<dbReference type="Proteomes" id="UP000807342">
    <property type="component" value="Unassembled WGS sequence"/>
</dbReference>
<feature type="compositionally biased region" description="Pro residues" evidence="1">
    <location>
        <begin position="31"/>
        <end position="54"/>
    </location>
</feature>
<feature type="compositionally biased region" description="Polar residues" evidence="1">
    <location>
        <begin position="121"/>
        <end position="130"/>
    </location>
</feature>
<sequence length="199" mass="21382">MSDEWSNLSVSSNVVNTTSWPSVSPHIPSEFPLPSPPPPPPARPYRPLPQPPTIPSGALAPPNPSPGTSSTALIDSYVGVTAQASTSRRRENRAPPCHPLPLPNRTPSPDVADFQGDPAQENGSESSRSGISEPGTRTKPNSPPYIHRVDPELTLEVDPQAEPTEQVQSRDPLYQGFLPSVPQHANHQDVDAFGRYDPA</sequence>